<keyword evidence="1" id="KW-0472">Membrane</keyword>
<sequence length="325" mass="35575">VIPAVLGLILAIGQGTAGQDAAGLRLVDGRYLAGVRAAVSFVSADSIKAVRVLSALEDATPLPGLPPEVPSGVLFVLAPDEGEFVRLTGGATPDWGAGVALPAQSAIVVPAYVSARGTGWSDMRLLRHEWAHVGLHQYLEGLRVPRWFSEGYAQWASGGWDWGEGWKLRVALARGGNSLDSLTLSWPRDEARARTAYLLSATTVEYLVVQGGPRALEVLLRRWKDLGNFERAFRTTFGTTTAQFEESWRRYVEDRYGWLFVLSHSSVFWMFLSLMLVAMVGVRRRVRRDRMARLRAADIADRPSFWLAGDGVQDDGPGPDPGGLE</sequence>
<dbReference type="AlphaFoldDB" id="A0A381P9A6"/>
<reference evidence="3" key="1">
    <citation type="submission" date="2018-05" db="EMBL/GenBank/DDBJ databases">
        <authorList>
            <person name="Lanie J.A."/>
            <person name="Ng W.-L."/>
            <person name="Kazmierczak K.M."/>
            <person name="Andrzejewski T.M."/>
            <person name="Davidsen T.M."/>
            <person name="Wayne K.J."/>
            <person name="Tettelin H."/>
            <person name="Glass J.I."/>
            <person name="Rusch D."/>
            <person name="Podicherti R."/>
            <person name="Tsui H.-C.T."/>
            <person name="Winkler M.E."/>
        </authorList>
    </citation>
    <scope>NUCLEOTIDE SEQUENCE</scope>
</reference>
<keyword evidence="1" id="KW-0812">Transmembrane</keyword>
<dbReference type="EMBL" id="UINC01000888">
    <property type="protein sequence ID" value="SUZ62808.1"/>
    <property type="molecule type" value="Genomic_DNA"/>
</dbReference>
<evidence type="ECO:0000259" key="2">
    <source>
        <dbReference type="Pfam" id="PF13485"/>
    </source>
</evidence>
<protein>
    <recommendedName>
        <fullName evidence="2">Peptidase MA-like domain-containing protein</fullName>
    </recommendedName>
</protein>
<name>A0A381P9A6_9ZZZZ</name>
<evidence type="ECO:0000256" key="1">
    <source>
        <dbReference type="SAM" id="Phobius"/>
    </source>
</evidence>
<feature type="domain" description="Peptidase MA-like" evidence="2">
    <location>
        <begin position="93"/>
        <end position="253"/>
    </location>
</feature>
<evidence type="ECO:0000313" key="3">
    <source>
        <dbReference type="EMBL" id="SUZ62808.1"/>
    </source>
</evidence>
<organism evidence="3">
    <name type="scientific">marine metagenome</name>
    <dbReference type="NCBI Taxonomy" id="408172"/>
    <lineage>
        <taxon>unclassified sequences</taxon>
        <taxon>metagenomes</taxon>
        <taxon>ecological metagenomes</taxon>
    </lineage>
</organism>
<feature type="non-terminal residue" evidence="3">
    <location>
        <position position="1"/>
    </location>
</feature>
<keyword evidence="1" id="KW-1133">Transmembrane helix</keyword>
<dbReference type="InterPro" id="IPR039568">
    <property type="entry name" value="Peptidase_MA-like_dom"/>
</dbReference>
<accession>A0A381P9A6</accession>
<gene>
    <name evidence="3" type="ORF">METZ01_LOCUS15662</name>
</gene>
<feature type="transmembrane region" description="Helical" evidence="1">
    <location>
        <begin position="256"/>
        <end position="282"/>
    </location>
</feature>
<dbReference type="Pfam" id="PF13485">
    <property type="entry name" value="Peptidase_MA_2"/>
    <property type="match status" value="1"/>
</dbReference>
<proteinExistence type="predicted"/>